<reference evidence="2 3" key="1">
    <citation type="journal article" date="2010" name="Stand. Genomic Sci.">
        <title>Complete genome sequence of Aminobacterium colombiense type strain (ALA-1).</title>
        <authorList>
            <person name="Chertkov O."/>
            <person name="Sikorski J."/>
            <person name="Brambilla E."/>
            <person name="Lapidus A."/>
            <person name="Copeland A."/>
            <person name="Glavina Del Rio T."/>
            <person name="Nolan M."/>
            <person name="Lucas S."/>
            <person name="Tice H."/>
            <person name="Cheng J.F."/>
            <person name="Han C."/>
            <person name="Detter J.C."/>
            <person name="Bruce D."/>
            <person name="Tapia R."/>
            <person name="Goodwin L."/>
            <person name="Pitluck S."/>
            <person name="Liolios K."/>
            <person name="Ivanova N."/>
            <person name="Mavromatis K."/>
            <person name="Ovchinnikova G."/>
            <person name="Pati A."/>
            <person name="Chen A."/>
            <person name="Palaniappan K."/>
            <person name="Land M."/>
            <person name="Hauser L."/>
            <person name="Chang Y.J."/>
            <person name="Jeffries C.D."/>
            <person name="Spring S."/>
            <person name="Rohde M."/>
            <person name="Goker M."/>
            <person name="Bristow J."/>
            <person name="Eisen J.A."/>
            <person name="Markowitz V."/>
            <person name="Hugenholtz P."/>
            <person name="Kyrpides N.C."/>
            <person name="Klenk H.P."/>
        </authorList>
    </citation>
    <scope>NUCLEOTIDE SEQUENCE [LARGE SCALE GENOMIC DNA]</scope>
    <source>
        <strain evidence="3">DSM 12261 / ALA-1</strain>
    </source>
</reference>
<proteinExistence type="predicted"/>
<feature type="signal peptide" evidence="1">
    <location>
        <begin position="1"/>
        <end position="23"/>
    </location>
</feature>
<accession>D5EHF0</accession>
<keyword evidence="3" id="KW-1185">Reference proteome</keyword>
<protein>
    <recommendedName>
        <fullName evidence="4">Secreted protein</fullName>
    </recommendedName>
</protein>
<organism evidence="2 3">
    <name type="scientific">Aminobacterium colombiense (strain DSM 12261 / ALA-1)</name>
    <dbReference type="NCBI Taxonomy" id="572547"/>
    <lineage>
        <taxon>Bacteria</taxon>
        <taxon>Thermotogati</taxon>
        <taxon>Synergistota</taxon>
        <taxon>Synergistia</taxon>
        <taxon>Synergistales</taxon>
        <taxon>Aminobacteriaceae</taxon>
        <taxon>Aminobacterium</taxon>
    </lineage>
</organism>
<feature type="chain" id="PRO_5003071173" description="Secreted protein" evidence="1">
    <location>
        <begin position="24"/>
        <end position="183"/>
    </location>
</feature>
<dbReference type="Proteomes" id="UP000002366">
    <property type="component" value="Chromosome"/>
</dbReference>
<evidence type="ECO:0000313" key="2">
    <source>
        <dbReference type="EMBL" id="ADE57982.1"/>
    </source>
</evidence>
<name>D5EHF0_AMICL</name>
<dbReference type="STRING" id="572547.Amico_1869"/>
<dbReference type="OrthoDB" id="9829162at2"/>
<dbReference type="RefSeq" id="WP_013049244.1">
    <property type="nucleotide sequence ID" value="NC_014011.1"/>
</dbReference>
<dbReference type="KEGG" id="aco:Amico_1869"/>
<evidence type="ECO:0000256" key="1">
    <source>
        <dbReference type="SAM" id="SignalP"/>
    </source>
</evidence>
<dbReference type="EMBL" id="CP001997">
    <property type="protein sequence ID" value="ADE57982.1"/>
    <property type="molecule type" value="Genomic_DNA"/>
</dbReference>
<evidence type="ECO:0008006" key="4">
    <source>
        <dbReference type="Google" id="ProtNLM"/>
    </source>
</evidence>
<dbReference type="HOGENOM" id="CLU_1472292_0_0_0"/>
<keyword evidence="1" id="KW-0732">Signal</keyword>
<evidence type="ECO:0000313" key="3">
    <source>
        <dbReference type="Proteomes" id="UP000002366"/>
    </source>
</evidence>
<dbReference type="AlphaFoldDB" id="D5EHF0"/>
<gene>
    <name evidence="2" type="ordered locus">Amico_1869</name>
</gene>
<sequence>MKRLFLLLAVVAMVVFVAGAVFAEEAPMTLEEAGFNVNCDPVMCTPFDTLKINWKVIPINCLQIKQEEICMQTYIGCTYGWCDEECIWYSVMATGTDVRKIVGKINANMPDHVSLWAKLNAPYGTSAVGTPHWTILSTEYVDLVTGLSKVCGNWGKGGLKLCAGPDAEKAAGTRILTLLIQDA</sequence>